<dbReference type="AlphaFoldDB" id="A0A2P2PLD7"/>
<feature type="disulfide bond" evidence="2">
    <location>
        <begin position="18"/>
        <end position="34"/>
    </location>
</feature>
<comment type="similarity">
    <text evidence="1">Belongs to the thaumatin family.</text>
</comment>
<dbReference type="PANTHER" id="PTHR31013">
    <property type="entry name" value="THAUMATIN FAMILY PROTEIN-RELATED"/>
    <property type="match status" value="1"/>
</dbReference>
<dbReference type="SUPFAM" id="SSF49870">
    <property type="entry name" value="Osmotin, thaumatin-like protein"/>
    <property type="match status" value="1"/>
</dbReference>
<name>A0A2P2PLD7_RHIMU</name>
<evidence type="ECO:0008006" key="4">
    <source>
        <dbReference type="Google" id="ProtNLM"/>
    </source>
</evidence>
<keyword evidence="2" id="KW-1015">Disulfide bond</keyword>
<feature type="disulfide bond" evidence="2">
    <location>
        <begin position="10"/>
        <end position="71"/>
    </location>
</feature>
<dbReference type="InterPro" id="IPR001938">
    <property type="entry name" value="Thaumatin"/>
</dbReference>
<feature type="disulfide bond" evidence="2">
    <location>
        <begin position="5"/>
        <end position="88"/>
    </location>
</feature>
<proteinExistence type="inferred from homology"/>
<feature type="disulfide bond" evidence="2">
    <location>
        <begin position="48"/>
        <end position="58"/>
    </location>
</feature>
<dbReference type="Gene3D" id="2.60.110.10">
    <property type="entry name" value="Thaumatin"/>
    <property type="match status" value="1"/>
</dbReference>
<dbReference type="PIRSF" id="PIRSF002703">
    <property type="entry name" value="Thaumatin"/>
    <property type="match status" value="1"/>
</dbReference>
<dbReference type="PROSITE" id="PS51367">
    <property type="entry name" value="THAUMATIN_2"/>
    <property type="match status" value="1"/>
</dbReference>
<evidence type="ECO:0000256" key="1">
    <source>
        <dbReference type="ARBA" id="ARBA00010607"/>
    </source>
</evidence>
<sequence length="109" mass="12270">MSPKCSIVGCSKNLKILCPRELRVLNKNGNVVACKSACLAFNLDRFCCRNEYGSPEKCRSNVYSHIFKYACPNYYSYAFDTPSPLVNCASREYVITFCPSSWGLQLSSQ</sequence>
<dbReference type="SMART" id="SM00205">
    <property type="entry name" value="THN"/>
    <property type="match status" value="1"/>
</dbReference>
<reference evidence="3" key="1">
    <citation type="submission" date="2018-02" db="EMBL/GenBank/DDBJ databases">
        <title>Rhizophora mucronata_Transcriptome.</title>
        <authorList>
            <person name="Meera S.P."/>
            <person name="Sreeshan A."/>
            <person name="Augustine A."/>
        </authorList>
    </citation>
    <scope>NUCLEOTIDE SEQUENCE</scope>
    <source>
        <tissue evidence="3">Leaf</tissue>
    </source>
</reference>
<dbReference type="PANTHER" id="PTHR31013:SF12">
    <property type="entry name" value="PATHOGENESIS-RELATED PROTEIN 5-LIKE"/>
    <property type="match status" value="1"/>
</dbReference>
<dbReference type="InterPro" id="IPR037176">
    <property type="entry name" value="Osmotin/thaumatin-like_sf"/>
</dbReference>
<evidence type="ECO:0000313" key="3">
    <source>
        <dbReference type="EMBL" id="MBX55439.1"/>
    </source>
</evidence>
<dbReference type="EMBL" id="GGEC01074955">
    <property type="protein sequence ID" value="MBX55439.1"/>
    <property type="molecule type" value="Transcribed_RNA"/>
</dbReference>
<feature type="disulfide bond" evidence="2">
    <location>
        <begin position="38"/>
        <end position="47"/>
    </location>
</feature>
<organism evidence="3">
    <name type="scientific">Rhizophora mucronata</name>
    <name type="common">Asiatic mangrove</name>
    <dbReference type="NCBI Taxonomy" id="61149"/>
    <lineage>
        <taxon>Eukaryota</taxon>
        <taxon>Viridiplantae</taxon>
        <taxon>Streptophyta</taxon>
        <taxon>Embryophyta</taxon>
        <taxon>Tracheophyta</taxon>
        <taxon>Spermatophyta</taxon>
        <taxon>Magnoliopsida</taxon>
        <taxon>eudicotyledons</taxon>
        <taxon>Gunneridae</taxon>
        <taxon>Pentapetalae</taxon>
        <taxon>rosids</taxon>
        <taxon>fabids</taxon>
        <taxon>Malpighiales</taxon>
        <taxon>Rhizophoraceae</taxon>
        <taxon>Rhizophora</taxon>
    </lineage>
</organism>
<dbReference type="Pfam" id="PF00314">
    <property type="entry name" value="Thaumatin"/>
    <property type="match status" value="1"/>
</dbReference>
<evidence type="ECO:0000256" key="2">
    <source>
        <dbReference type="PIRSR" id="PIRSR002703-1"/>
    </source>
</evidence>
<accession>A0A2P2PLD7</accession>
<protein>
    <recommendedName>
        <fullName evidence="4">Thaumatin-like protein</fullName>
    </recommendedName>
</protein>